<evidence type="ECO:0000313" key="2">
    <source>
        <dbReference type="Proteomes" id="UP001595923"/>
    </source>
</evidence>
<dbReference type="SUPFAM" id="SSF75011">
    <property type="entry name" value="3-carboxy-cis,cis-mucoante lactonizing enzyme"/>
    <property type="match status" value="1"/>
</dbReference>
<dbReference type="Proteomes" id="UP001595923">
    <property type="component" value="Unassembled WGS sequence"/>
</dbReference>
<proteinExistence type="predicted"/>
<name>A0ABV9DRL5_9ACTN</name>
<gene>
    <name evidence="1" type="ORF">ACFO4E_04445</name>
</gene>
<comment type="caution">
    <text evidence="1">The sequence shown here is derived from an EMBL/GenBank/DDBJ whole genome shotgun (WGS) entry which is preliminary data.</text>
</comment>
<organism evidence="1 2">
    <name type="scientific">Nocardiopsis mangrovi</name>
    <dbReference type="NCBI Taxonomy" id="1179818"/>
    <lineage>
        <taxon>Bacteria</taxon>
        <taxon>Bacillati</taxon>
        <taxon>Actinomycetota</taxon>
        <taxon>Actinomycetes</taxon>
        <taxon>Streptosporangiales</taxon>
        <taxon>Nocardiopsidaceae</taxon>
        <taxon>Nocardiopsis</taxon>
    </lineage>
</organism>
<dbReference type="RefSeq" id="WP_378571723.1">
    <property type="nucleotide sequence ID" value="NZ_JBHSFQ010000003.1"/>
</dbReference>
<evidence type="ECO:0000313" key="1">
    <source>
        <dbReference type="EMBL" id="MFC4561102.1"/>
    </source>
</evidence>
<protein>
    <recommendedName>
        <fullName evidence="3">WD40 repeat domain-containing protein</fullName>
    </recommendedName>
</protein>
<accession>A0ABV9DRL5</accession>
<sequence length="378" mass="40223">MSRRWLAIGVAVLVVAGVAAVVVALTGSSREGPAPSEGESEPPVAAGVYAYMKIEFGQNLLDTQGEMVVMDGAEQIGSAPFSALGTRPVFTDDGQYAYTLLFGDELSVVSAETGEVVSAPCEGCSDRQLECQCQTVVPFGDSRIAWLDDDHHVVHMDLAAESPEPQQTDTTLPTEDGFLDEQVSPNLIAGTDGAALAAYPGGLPGDDLMPAYLVTLDDEPRRLDSDRPDSVEEAVFSPDGSHVALTGNQERACATVTVVDVASGEGETAPVSAEPGTECDDHDVYIDGLWWDLDDALNVYFQADEDDSTAEDDSATEDGQRRLEGDRWVESDAGPAEEVRQLRAGATAVLDDWTLSIETDSQRTEIDTDVRYVAVAPS</sequence>
<reference evidence="2" key="1">
    <citation type="journal article" date="2019" name="Int. J. Syst. Evol. Microbiol.">
        <title>The Global Catalogue of Microorganisms (GCM) 10K type strain sequencing project: providing services to taxonomists for standard genome sequencing and annotation.</title>
        <authorList>
            <consortium name="The Broad Institute Genomics Platform"/>
            <consortium name="The Broad Institute Genome Sequencing Center for Infectious Disease"/>
            <person name="Wu L."/>
            <person name="Ma J."/>
        </authorList>
    </citation>
    <scope>NUCLEOTIDE SEQUENCE [LARGE SCALE GENOMIC DNA]</scope>
    <source>
        <strain evidence="2">XZYJ18</strain>
    </source>
</reference>
<keyword evidence="2" id="KW-1185">Reference proteome</keyword>
<dbReference type="EMBL" id="JBHSFQ010000003">
    <property type="protein sequence ID" value="MFC4561102.1"/>
    <property type="molecule type" value="Genomic_DNA"/>
</dbReference>
<evidence type="ECO:0008006" key="3">
    <source>
        <dbReference type="Google" id="ProtNLM"/>
    </source>
</evidence>